<reference evidence="1 2" key="1">
    <citation type="submission" date="2020-05" db="EMBL/GenBank/DDBJ databases">
        <title>Hymenobacter terrestris sp. nov. and Hymenobacter lapidiphilus sp. nov., isolated from regoliths in Antarctica.</title>
        <authorList>
            <person name="Sedlacek I."/>
            <person name="Pantucek R."/>
            <person name="Zeman M."/>
            <person name="Holochova P."/>
            <person name="Kralova S."/>
            <person name="Stankova E."/>
            <person name="Sedo O."/>
            <person name="Micenkova L."/>
            <person name="Svec P."/>
            <person name="Gupta V."/>
            <person name="Sood U."/>
            <person name="Korpole U.S."/>
            <person name="Lal R."/>
        </authorList>
    </citation>
    <scope>NUCLEOTIDE SEQUENCE [LARGE SCALE GENOMIC DNA]</scope>
    <source>
        <strain evidence="1 2">P5252</strain>
    </source>
</reference>
<dbReference type="EMBL" id="JABKAV010000008">
    <property type="protein sequence ID" value="NVO84204.1"/>
    <property type="molecule type" value="Genomic_DNA"/>
</dbReference>
<name>A0ABX2Q0X9_9BACT</name>
<accession>A0ABX2Q0X9</accession>
<organism evidence="1 2">
    <name type="scientific">Hymenobacter terrestris</name>
    <dbReference type="NCBI Taxonomy" id="2748310"/>
    <lineage>
        <taxon>Bacteria</taxon>
        <taxon>Pseudomonadati</taxon>
        <taxon>Bacteroidota</taxon>
        <taxon>Cytophagia</taxon>
        <taxon>Cytophagales</taxon>
        <taxon>Hymenobacteraceae</taxon>
        <taxon>Hymenobacter</taxon>
    </lineage>
</organism>
<dbReference type="Proteomes" id="UP000626554">
    <property type="component" value="Unassembled WGS sequence"/>
</dbReference>
<proteinExistence type="predicted"/>
<comment type="caution">
    <text evidence="1">The sequence shown here is derived from an EMBL/GenBank/DDBJ whole genome shotgun (WGS) entry which is preliminary data.</text>
</comment>
<dbReference type="RefSeq" id="WP_176898508.1">
    <property type="nucleotide sequence ID" value="NZ_JABKAV010000008.1"/>
</dbReference>
<gene>
    <name evidence="1" type="ORF">HW556_04865</name>
</gene>
<evidence type="ECO:0000313" key="1">
    <source>
        <dbReference type="EMBL" id="NVO84204.1"/>
    </source>
</evidence>
<dbReference type="InterPro" id="IPR025459">
    <property type="entry name" value="DUF4279"/>
</dbReference>
<sequence>MLSATHLRTKKKYPLFGQPLSSGYHNVSTNSMTTTITNIITNELLNPTFEMTRQYLKILEVKYEDNKPKIAKIDFQENQARAYVEVKNESFYLEFILDTTDNVELTGIDTLPFVGISFMPTSEEFTTEELLKITSVKPSKTITKGDFFSNGKFEYTYNGIEFETFSEPGRIERKLNYLLDILETDIEGIKLLSKQTSSKDIFVTIVYHIGNENFTGLYLEIDIINRLSKLGLELTFDIYATGGKFTTE</sequence>
<dbReference type="Pfam" id="PF14106">
    <property type="entry name" value="DUF4279"/>
    <property type="match status" value="1"/>
</dbReference>
<keyword evidence="2" id="KW-1185">Reference proteome</keyword>
<protein>
    <submittedName>
        <fullName evidence="1">DUF4279 domain-containing protein</fullName>
    </submittedName>
</protein>
<evidence type="ECO:0000313" key="2">
    <source>
        <dbReference type="Proteomes" id="UP000626554"/>
    </source>
</evidence>